<dbReference type="Proteomes" id="UP000000600">
    <property type="component" value="Unassembled WGS sequence"/>
</dbReference>
<proteinExistence type="predicted"/>
<dbReference type="RefSeq" id="XP_001430268.1">
    <property type="nucleotide sequence ID" value="XM_001430231.1"/>
</dbReference>
<evidence type="ECO:0008006" key="3">
    <source>
        <dbReference type="Google" id="ProtNLM"/>
    </source>
</evidence>
<evidence type="ECO:0000313" key="1">
    <source>
        <dbReference type="EMBL" id="CAK62870.1"/>
    </source>
</evidence>
<organism evidence="1 2">
    <name type="scientific">Paramecium tetraurelia</name>
    <dbReference type="NCBI Taxonomy" id="5888"/>
    <lineage>
        <taxon>Eukaryota</taxon>
        <taxon>Sar</taxon>
        <taxon>Alveolata</taxon>
        <taxon>Ciliophora</taxon>
        <taxon>Intramacronucleata</taxon>
        <taxon>Oligohymenophorea</taxon>
        <taxon>Peniculida</taxon>
        <taxon>Parameciidae</taxon>
        <taxon>Paramecium</taxon>
    </lineage>
</organism>
<dbReference type="KEGG" id="ptm:GSPATT00032722001"/>
<sequence>MASQAKECLIEYSVTGKPLKIRILVQFICSNQTSWFILNQPQIIIVQIAYSIKNRLSMYKSKFRQIFSQLLFELKFTQQISLKNKSKNLLLLREFSANYELYGEACHFKQIISLLGCTLRFLLQLSKEESINGQGQDQQPNSYSP</sequence>
<keyword evidence="2" id="KW-1185">Reference proteome</keyword>
<accession>A0BWF3</accession>
<gene>
    <name evidence="1" type="ORF">GSPATT00032722001</name>
</gene>
<dbReference type="GeneID" id="5016066"/>
<evidence type="ECO:0000313" key="2">
    <source>
        <dbReference type="Proteomes" id="UP000000600"/>
    </source>
</evidence>
<dbReference type="AlphaFoldDB" id="A0BWF3"/>
<dbReference type="EMBL" id="CT868022">
    <property type="protein sequence ID" value="CAK62870.1"/>
    <property type="molecule type" value="Genomic_DNA"/>
</dbReference>
<reference evidence="1 2" key="1">
    <citation type="journal article" date="2006" name="Nature">
        <title>Global trends of whole-genome duplications revealed by the ciliate Paramecium tetraurelia.</title>
        <authorList>
            <consortium name="Genoscope"/>
            <person name="Aury J.-M."/>
            <person name="Jaillon O."/>
            <person name="Duret L."/>
            <person name="Noel B."/>
            <person name="Jubin C."/>
            <person name="Porcel B.M."/>
            <person name="Segurens B."/>
            <person name="Daubin V."/>
            <person name="Anthouard V."/>
            <person name="Aiach N."/>
            <person name="Arnaiz O."/>
            <person name="Billaut A."/>
            <person name="Beisson J."/>
            <person name="Blanc I."/>
            <person name="Bouhouche K."/>
            <person name="Camara F."/>
            <person name="Duharcourt S."/>
            <person name="Guigo R."/>
            <person name="Gogendeau D."/>
            <person name="Katinka M."/>
            <person name="Keller A.-M."/>
            <person name="Kissmehl R."/>
            <person name="Klotz C."/>
            <person name="Koll F."/>
            <person name="Le Moue A."/>
            <person name="Lepere C."/>
            <person name="Malinsky S."/>
            <person name="Nowacki M."/>
            <person name="Nowak J.K."/>
            <person name="Plattner H."/>
            <person name="Poulain J."/>
            <person name="Ruiz F."/>
            <person name="Serrano V."/>
            <person name="Zagulski M."/>
            <person name="Dessen P."/>
            <person name="Betermier M."/>
            <person name="Weissenbach J."/>
            <person name="Scarpelli C."/>
            <person name="Schachter V."/>
            <person name="Sperling L."/>
            <person name="Meyer E."/>
            <person name="Cohen J."/>
            <person name="Wincker P."/>
        </authorList>
    </citation>
    <scope>NUCLEOTIDE SEQUENCE [LARGE SCALE GENOMIC DNA]</scope>
    <source>
        <strain evidence="1 2">Stock d4-2</strain>
    </source>
</reference>
<dbReference type="HOGENOM" id="CLU_1790648_0_0_1"/>
<protein>
    <recommendedName>
        <fullName evidence="3">Transmembrane protein</fullName>
    </recommendedName>
</protein>
<dbReference type="InParanoid" id="A0BWF3"/>
<name>A0BWF3_PARTE</name>